<feature type="transmembrane region" description="Helical" evidence="6">
    <location>
        <begin position="12"/>
        <end position="33"/>
    </location>
</feature>
<evidence type="ECO:0000256" key="4">
    <source>
        <dbReference type="ARBA" id="ARBA00022989"/>
    </source>
</evidence>
<dbReference type="Pfam" id="PF13440">
    <property type="entry name" value="Polysacc_synt_3"/>
    <property type="match status" value="1"/>
</dbReference>
<protein>
    <submittedName>
        <fullName evidence="7">O-antigen translocase</fullName>
    </submittedName>
</protein>
<evidence type="ECO:0000256" key="3">
    <source>
        <dbReference type="ARBA" id="ARBA00022692"/>
    </source>
</evidence>
<dbReference type="Proteomes" id="UP000186277">
    <property type="component" value="Unassembled WGS sequence"/>
</dbReference>
<name>A0A1Q5U6S7_9GAMM</name>
<feature type="transmembrane region" description="Helical" evidence="6">
    <location>
        <begin position="107"/>
        <end position="130"/>
    </location>
</feature>
<feature type="transmembrane region" description="Helical" evidence="6">
    <location>
        <begin position="379"/>
        <end position="399"/>
    </location>
</feature>
<feature type="transmembrane region" description="Helical" evidence="6">
    <location>
        <begin position="351"/>
        <end position="373"/>
    </location>
</feature>
<keyword evidence="8" id="KW-1185">Reference proteome</keyword>
<organism evidence="7 8">
    <name type="scientific">Xenorhabdus thuongxuanensis</name>
    <dbReference type="NCBI Taxonomy" id="1873484"/>
    <lineage>
        <taxon>Bacteria</taxon>
        <taxon>Pseudomonadati</taxon>
        <taxon>Pseudomonadota</taxon>
        <taxon>Gammaproteobacteria</taxon>
        <taxon>Enterobacterales</taxon>
        <taxon>Morganellaceae</taxon>
        <taxon>Xenorhabdus</taxon>
    </lineage>
</organism>
<reference evidence="7 8" key="1">
    <citation type="submission" date="2016-09" db="EMBL/GenBank/DDBJ databases">
        <title>Xenorhabdus thuongxuanensis sp. nov. and Xenorhabdus eapokensis sp. nov., isolated from Steinernema species.</title>
        <authorList>
            <person name="Kaempfer P."/>
            <person name="Tobias N.J."/>
            <person name="Phan Ke L."/>
            <person name="Bode H.B."/>
            <person name="Glaeser S.P."/>
        </authorList>
    </citation>
    <scope>NUCLEOTIDE SEQUENCE [LARGE SCALE GENOMIC DNA]</scope>
    <source>
        <strain evidence="7 8">30TX1</strain>
    </source>
</reference>
<feature type="transmembrane region" description="Helical" evidence="6">
    <location>
        <begin position="78"/>
        <end position="101"/>
    </location>
</feature>
<feature type="transmembrane region" description="Helical" evidence="6">
    <location>
        <begin position="167"/>
        <end position="193"/>
    </location>
</feature>
<sequence length="405" mass="46631">MSSLKKNFLKIFTGSLSGQIIAVLFLPILSRIITPDVLGQYSISIILIMILSPLCCLKLDQALLASNEKDKHNILFSAIYISGIISLIIFFLSILIFYSFNFLYLEWYIYTILSLYTFTISQLTVSYSLSTGNFNTAVKHRFVRTVLCLFLQILISYYISATSNSLLIAYSVSNVISFIFFNNIHITSFLNYFSLREINLIIKEKKNFTYYQTISEIFSMSSQYIVNLSMTIFSTAAIVGIYSMTTRTMQAPITLITSSVKEAFYYKIKRFQNKKSIRKELIKISIILLIPSLIISILIFKHLPFLFGFIFGNQWIESGVYAQILLPWFILLFINQPYSATANVIGIQNKILFLDIFSFFIRSVSIIISWILFDNIYTTLLIFSLTGILLNLWLIILVYKNCLED</sequence>
<evidence type="ECO:0000256" key="1">
    <source>
        <dbReference type="ARBA" id="ARBA00004651"/>
    </source>
</evidence>
<feature type="transmembrane region" description="Helical" evidence="6">
    <location>
        <begin position="39"/>
        <end position="57"/>
    </location>
</feature>
<dbReference type="OrthoDB" id="3831435at2"/>
<dbReference type="RefSeq" id="WP_074019072.1">
    <property type="nucleotide sequence ID" value="NZ_CAWMWP010000065.1"/>
</dbReference>
<evidence type="ECO:0000313" key="8">
    <source>
        <dbReference type="Proteomes" id="UP000186277"/>
    </source>
</evidence>
<feature type="transmembrane region" description="Helical" evidence="6">
    <location>
        <begin position="249"/>
        <end position="268"/>
    </location>
</feature>
<accession>A0A1Q5U6S7</accession>
<dbReference type="GO" id="GO:0005886">
    <property type="term" value="C:plasma membrane"/>
    <property type="evidence" value="ECO:0007669"/>
    <property type="project" value="UniProtKB-SubCell"/>
</dbReference>
<evidence type="ECO:0000256" key="2">
    <source>
        <dbReference type="ARBA" id="ARBA00022475"/>
    </source>
</evidence>
<evidence type="ECO:0000256" key="5">
    <source>
        <dbReference type="ARBA" id="ARBA00023136"/>
    </source>
</evidence>
<feature type="transmembrane region" description="Helical" evidence="6">
    <location>
        <begin position="280"/>
        <end position="300"/>
    </location>
</feature>
<evidence type="ECO:0000313" key="7">
    <source>
        <dbReference type="EMBL" id="OKP08194.1"/>
    </source>
</evidence>
<dbReference type="PANTHER" id="PTHR30250:SF11">
    <property type="entry name" value="O-ANTIGEN TRANSPORTER-RELATED"/>
    <property type="match status" value="1"/>
</dbReference>
<dbReference type="AlphaFoldDB" id="A0A1Q5U6S7"/>
<feature type="transmembrane region" description="Helical" evidence="6">
    <location>
        <begin position="224"/>
        <end position="243"/>
    </location>
</feature>
<gene>
    <name evidence="7" type="ORF">Xentx_00893</name>
</gene>
<dbReference type="EMBL" id="MKGR01000004">
    <property type="protein sequence ID" value="OKP08194.1"/>
    <property type="molecule type" value="Genomic_DNA"/>
</dbReference>
<keyword evidence="3 6" id="KW-0812">Transmembrane</keyword>
<evidence type="ECO:0000256" key="6">
    <source>
        <dbReference type="SAM" id="Phobius"/>
    </source>
</evidence>
<proteinExistence type="predicted"/>
<comment type="caution">
    <text evidence="7">The sequence shown here is derived from an EMBL/GenBank/DDBJ whole genome shotgun (WGS) entry which is preliminary data.</text>
</comment>
<dbReference type="InterPro" id="IPR050833">
    <property type="entry name" value="Poly_Biosynth_Transport"/>
</dbReference>
<feature type="transmembrane region" description="Helical" evidence="6">
    <location>
        <begin position="142"/>
        <end position="161"/>
    </location>
</feature>
<feature type="transmembrane region" description="Helical" evidence="6">
    <location>
        <begin position="320"/>
        <end position="339"/>
    </location>
</feature>
<keyword evidence="4 6" id="KW-1133">Transmembrane helix</keyword>
<keyword evidence="5 6" id="KW-0472">Membrane</keyword>
<comment type="subcellular location">
    <subcellularLocation>
        <location evidence="1">Cell membrane</location>
        <topology evidence="1">Multi-pass membrane protein</topology>
    </subcellularLocation>
</comment>
<keyword evidence="2" id="KW-1003">Cell membrane</keyword>
<dbReference type="PANTHER" id="PTHR30250">
    <property type="entry name" value="PST FAMILY PREDICTED COLANIC ACID TRANSPORTER"/>
    <property type="match status" value="1"/>
</dbReference>